<gene>
    <name evidence="5" type="ORF">BDN70DRAFT_804345</name>
</gene>
<dbReference type="GO" id="GO:0003677">
    <property type="term" value="F:DNA binding"/>
    <property type="evidence" value="ECO:0007669"/>
    <property type="project" value="UniProtKB-KW"/>
</dbReference>
<dbReference type="OrthoDB" id="340227at2759"/>
<comment type="caution">
    <text evidence="5">The sequence shown here is derived from an EMBL/GenBank/DDBJ whole genome shotgun (WGS) entry which is preliminary data.</text>
</comment>
<feature type="compositionally biased region" description="Acidic residues" evidence="3">
    <location>
        <begin position="229"/>
        <end position="241"/>
    </location>
</feature>
<evidence type="ECO:0000313" key="5">
    <source>
        <dbReference type="EMBL" id="KAF9480943.1"/>
    </source>
</evidence>
<dbReference type="CDD" id="cd07323">
    <property type="entry name" value="LAM"/>
    <property type="match status" value="1"/>
</dbReference>
<keyword evidence="1 2" id="KW-0694">RNA-binding</keyword>
<organism evidence="5 6">
    <name type="scientific">Pholiota conissans</name>
    <dbReference type="NCBI Taxonomy" id="109636"/>
    <lineage>
        <taxon>Eukaryota</taxon>
        <taxon>Fungi</taxon>
        <taxon>Dikarya</taxon>
        <taxon>Basidiomycota</taxon>
        <taxon>Agaricomycotina</taxon>
        <taxon>Agaricomycetes</taxon>
        <taxon>Agaricomycetidae</taxon>
        <taxon>Agaricales</taxon>
        <taxon>Agaricineae</taxon>
        <taxon>Strophariaceae</taxon>
        <taxon>Pholiota</taxon>
    </lineage>
</organism>
<dbReference type="GO" id="GO:0010494">
    <property type="term" value="C:cytoplasmic stress granule"/>
    <property type="evidence" value="ECO:0007669"/>
    <property type="project" value="TreeGrafter"/>
</dbReference>
<name>A0A9P5Z5C1_9AGAR</name>
<dbReference type="InterPro" id="IPR006630">
    <property type="entry name" value="La_HTH"/>
</dbReference>
<accession>A0A9P5Z5C1</accession>
<evidence type="ECO:0000256" key="3">
    <source>
        <dbReference type="SAM" id="MobiDB-lite"/>
    </source>
</evidence>
<dbReference type="EMBL" id="MU155186">
    <property type="protein sequence ID" value="KAF9480943.1"/>
    <property type="molecule type" value="Genomic_DNA"/>
</dbReference>
<evidence type="ECO:0000256" key="2">
    <source>
        <dbReference type="PROSITE-ProRule" id="PRU00332"/>
    </source>
</evidence>
<dbReference type="PANTHER" id="PTHR22792:SF132">
    <property type="entry name" value="LA-RELATED PROTEIN 1"/>
    <property type="match status" value="1"/>
</dbReference>
<keyword evidence="6" id="KW-1185">Reference proteome</keyword>
<dbReference type="GO" id="GO:0003723">
    <property type="term" value="F:RNA binding"/>
    <property type="evidence" value="ECO:0007669"/>
    <property type="project" value="UniProtKB-UniRule"/>
</dbReference>
<dbReference type="SUPFAM" id="SSF46785">
    <property type="entry name" value="Winged helix' DNA-binding domain"/>
    <property type="match status" value="1"/>
</dbReference>
<dbReference type="GO" id="GO:0005829">
    <property type="term" value="C:cytosol"/>
    <property type="evidence" value="ECO:0007669"/>
    <property type="project" value="TreeGrafter"/>
</dbReference>
<evidence type="ECO:0000313" key="6">
    <source>
        <dbReference type="Proteomes" id="UP000807469"/>
    </source>
</evidence>
<dbReference type="Pfam" id="PF05383">
    <property type="entry name" value="La"/>
    <property type="match status" value="1"/>
</dbReference>
<proteinExistence type="predicted"/>
<dbReference type="InterPro" id="IPR036388">
    <property type="entry name" value="WH-like_DNA-bd_sf"/>
</dbReference>
<feature type="compositionally biased region" description="Polar residues" evidence="3">
    <location>
        <begin position="194"/>
        <end position="203"/>
    </location>
</feature>
<dbReference type="PROSITE" id="PS50961">
    <property type="entry name" value="HTH_LA"/>
    <property type="match status" value="1"/>
</dbReference>
<dbReference type="AlphaFoldDB" id="A0A9P5Z5C1"/>
<dbReference type="InterPro" id="IPR045180">
    <property type="entry name" value="La_dom_prot"/>
</dbReference>
<dbReference type="PANTHER" id="PTHR22792">
    <property type="entry name" value="LUPUS LA PROTEIN-RELATED"/>
    <property type="match status" value="1"/>
</dbReference>
<feature type="compositionally biased region" description="Low complexity" evidence="3">
    <location>
        <begin position="171"/>
        <end position="183"/>
    </location>
</feature>
<dbReference type="Gene3D" id="1.10.10.10">
    <property type="entry name" value="Winged helix-like DNA-binding domain superfamily/Winged helix DNA-binding domain"/>
    <property type="match status" value="1"/>
</dbReference>
<dbReference type="InterPro" id="IPR036390">
    <property type="entry name" value="WH_DNA-bd_sf"/>
</dbReference>
<evidence type="ECO:0000256" key="1">
    <source>
        <dbReference type="ARBA" id="ARBA00022884"/>
    </source>
</evidence>
<reference evidence="5" key="1">
    <citation type="submission" date="2020-11" db="EMBL/GenBank/DDBJ databases">
        <authorList>
            <consortium name="DOE Joint Genome Institute"/>
            <person name="Ahrendt S."/>
            <person name="Riley R."/>
            <person name="Andreopoulos W."/>
            <person name="Labutti K."/>
            <person name="Pangilinan J."/>
            <person name="Ruiz-Duenas F.J."/>
            <person name="Barrasa J.M."/>
            <person name="Sanchez-Garcia M."/>
            <person name="Camarero S."/>
            <person name="Miyauchi S."/>
            <person name="Serrano A."/>
            <person name="Linde D."/>
            <person name="Babiker R."/>
            <person name="Drula E."/>
            <person name="Ayuso-Fernandez I."/>
            <person name="Pacheco R."/>
            <person name="Padilla G."/>
            <person name="Ferreira P."/>
            <person name="Barriuso J."/>
            <person name="Kellner H."/>
            <person name="Castanera R."/>
            <person name="Alfaro M."/>
            <person name="Ramirez L."/>
            <person name="Pisabarro A.G."/>
            <person name="Kuo A."/>
            <person name="Tritt A."/>
            <person name="Lipzen A."/>
            <person name="He G."/>
            <person name="Yan M."/>
            <person name="Ng V."/>
            <person name="Cullen D."/>
            <person name="Martin F."/>
            <person name="Rosso M.-N."/>
            <person name="Henrissat B."/>
            <person name="Hibbett D."/>
            <person name="Martinez A.T."/>
            <person name="Grigoriev I.V."/>
        </authorList>
    </citation>
    <scope>NUCLEOTIDE SEQUENCE</scope>
    <source>
        <strain evidence="5">CIRM-BRFM 674</strain>
    </source>
</reference>
<evidence type="ECO:0000259" key="4">
    <source>
        <dbReference type="PROSITE" id="PS50961"/>
    </source>
</evidence>
<feature type="domain" description="HTH La-type RNA-binding" evidence="4">
    <location>
        <begin position="48"/>
        <end position="137"/>
    </location>
</feature>
<dbReference type="SMART" id="SM00715">
    <property type="entry name" value="LA"/>
    <property type="match status" value="1"/>
</dbReference>
<keyword evidence="5" id="KW-0238">DNA-binding</keyword>
<dbReference type="Proteomes" id="UP000807469">
    <property type="component" value="Unassembled WGS sequence"/>
</dbReference>
<feature type="region of interest" description="Disordered" evidence="3">
    <location>
        <begin position="140"/>
        <end position="258"/>
    </location>
</feature>
<dbReference type="GO" id="GO:0045727">
    <property type="term" value="P:positive regulation of translation"/>
    <property type="evidence" value="ECO:0007669"/>
    <property type="project" value="TreeGrafter"/>
</dbReference>
<sequence length="258" mass="28625">MGASYLAPPLPPTGFDGYGAPPPLPAVNGAPPVPQLSPPVPVPLSPISFPLDPTRYYLLGQLEYYLSPQNMVQDFFLRQQMDARGWIPIPLIASFNRVKQLTMDVHFVRDVLTLSSLVQVRGSMVRMGGWEQFVLPDAAPSSVEDQPLPHAYQNLGSYPNEHLGRQYPYEQNNQNQNLPQNQQGHQLFRDTDGPESSTPTQTEGTERRNGVVSHVNGHSAKAADASHLDEEEDEEDEEEDVVFVMGHEVGTWSPERGT</sequence>
<protein>
    <submittedName>
        <fullName evidence="5">Winged helix DNA-binding domain-containing protein</fullName>
    </submittedName>
</protein>